<proteinExistence type="predicted"/>
<feature type="transmembrane region" description="Helical" evidence="2">
    <location>
        <begin position="18"/>
        <end position="39"/>
    </location>
</feature>
<feature type="transmembrane region" description="Helical" evidence="2">
    <location>
        <begin position="101"/>
        <end position="124"/>
    </location>
</feature>
<dbReference type="GeneID" id="112682873"/>
<name>A0A8B8FF85_9HEMI</name>
<reference evidence="4" key="1">
    <citation type="submission" date="2025-08" db="UniProtKB">
        <authorList>
            <consortium name="RefSeq"/>
        </authorList>
    </citation>
    <scope>IDENTIFICATION</scope>
    <source>
        <tissue evidence="4">Whole body</tissue>
    </source>
</reference>
<dbReference type="OrthoDB" id="6619893at2759"/>
<dbReference type="Proteomes" id="UP000694846">
    <property type="component" value="Unplaced"/>
</dbReference>
<dbReference type="RefSeq" id="XP_025409418.1">
    <property type="nucleotide sequence ID" value="XM_025553633.1"/>
</dbReference>
<protein>
    <submittedName>
        <fullName evidence="4">Uncharacterized protein LOC112682873</fullName>
    </submittedName>
</protein>
<keyword evidence="2" id="KW-0472">Membrane</keyword>
<gene>
    <name evidence="4" type="primary">LOC112682873</name>
</gene>
<evidence type="ECO:0000256" key="1">
    <source>
        <dbReference type="SAM" id="MobiDB-lite"/>
    </source>
</evidence>
<feature type="compositionally biased region" description="Low complexity" evidence="1">
    <location>
        <begin position="217"/>
        <end position="236"/>
    </location>
</feature>
<keyword evidence="2" id="KW-1133">Transmembrane helix</keyword>
<accession>A0A8B8FF85</accession>
<feature type="transmembrane region" description="Helical" evidence="2">
    <location>
        <begin position="130"/>
        <end position="149"/>
    </location>
</feature>
<keyword evidence="3" id="KW-1185">Reference proteome</keyword>
<sequence length="258" mass="29219">MADSKCCFGCSNVRNGTWVISIFDMLICSFLAVATLSRLSVSPYPFKSNYHSSNCDVVTVDYISPMDYDFLIFNQLCVLFYFFYLNLNLKNATYIHNAQIINQWLVTNSIFFVFFLLTIGFITLKNGTSNFIPIAIPISIVVIYQIYVVKCFYDDEVKFLAISARNAAHSTIQCAPIVSITNQSVQAPPLYPVQAGPYVMQQGPHPVMQASYPQQTYQYETQQPSSQSQPDQRAPQEYCNPPPYSPAYNMHEGFSAKQ</sequence>
<evidence type="ECO:0000313" key="4">
    <source>
        <dbReference type="RefSeq" id="XP_025409418.1"/>
    </source>
</evidence>
<evidence type="ECO:0000256" key="2">
    <source>
        <dbReference type="SAM" id="Phobius"/>
    </source>
</evidence>
<organism evidence="3 4">
    <name type="scientific">Sipha flava</name>
    <name type="common">yellow sugarcane aphid</name>
    <dbReference type="NCBI Taxonomy" id="143950"/>
    <lineage>
        <taxon>Eukaryota</taxon>
        <taxon>Metazoa</taxon>
        <taxon>Ecdysozoa</taxon>
        <taxon>Arthropoda</taxon>
        <taxon>Hexapoda</taxon>
        <taxon>Insecta</taxon>
        <taxon>Pterygota</taxon>
        <taxon>Neoptera</taxon>
        <taxon>Paraneoptera</taxon>
        <taxon>Hemiptera</taxon>
        <taxon>Sternorrhyncha</taxon>
        <taxon>Aphidomorpha</taxon>
        <taxon>Aphidoidea</taxon>
        <taxon>Aphididae</taxon>
        <taxon>Sipha</taxon>
    </lineage>
</organism>
<feature type="region of interest" description="Disordered" evidence="1">
    <location>
        <begin position="217"/>
        <end position="258"/>
    </location>
</feature>
<feature type="transmembrane region" description="Helical" evidence="2">
    <location>
        <begin position="70"/>
        <end position="89"/>
    </location>
</feature>
<keyword evidence="2" id="KW-0812">Transmembrane</keyword>
<dbReference type="AlphaFoldDB" id="A0A8B8FF85"/>
<evidence type="ECO:0000313" key="3">
    <source>
        <dbReference type="Proteomes" id="UP000694846"/>
    </source>
</evidence>